<evidence type="ECO:0000313" key="4">
    <source>
        <dbReference type="EMBL" id="OOP55794.1"/>
    </source>
</evidence>
<dbReference type="InterPro" id="IPR013099">
    <property type="entry name" value="K_chnl_dom"/>
</dbReference>
<keyword evidence="2" id="KW-1133">Transmembrane helix</keyword>
<gene>
    <name evidence="4" type="ORF">AYP45_12655</name>
</gene>
<feature type="compositionally biased region" description="Basic and acidic residues" evidence="1">
    <location>
        <begin position="230"/>
        <end position="240"/>
    </location>
</feature>
<dbReference type="Gene3D" id="1.10.287.70">
    <property type="match status" value="1"/>
</dbReference>
<evidence type="ECO:0000256" key="2">
    <source>
        <dbReference type="SAM" id="Phobius"/>
    </source>
</evidence>
<evidence type="ECO:0000256" key="1">
    <source>
        <dbReference type="SAM" id="MobiDB-lite"/>
    </source>
</evidence>
<dbReference type="Pfam" id="PF07885">
    <property type="entry name" value="Ion_trans_2"/>
    <property type="match status" value="1"/>
</dbReference>
<dbReference type="STRING" id="1004156.AYP45_12655"/>
<accession>A0A1V4ARP0</accession>
<keyword evidence="2" id="KW-0812">Transmembrane</keyword>
<dbReference type="SUPFAM" id="SSF81324">
    <property type="entry name" value="Voltage-gated potassium channels"/>
    <property type="match status" value="1"/>
</dbReference>
<sequence length="240" mass="25510">MMNPIRYSSVELLVVLCLLFVTAPFVEDLPHGSLVETILMTVVMMSSVLAVGGRRTSLIVALILLVPALLGKWITHLHSGLLHPAFYLVAFVIFSGFVVARLLSFTVHARQVDANVLCAGVAGFLLLGLAWVPAYLAVARATPHAFTLPVAAGGVPAVLDGSSAFYFSFVTLCTVGYGDIAPVSKVARMLAVTEAITGLFYIAVLLSRLVSMYSNTQSHSGSGLQIHNQKPKEPNADGQS</sequence>
<feature type="domain" description="Potassium channel" evidence="3">
    <location>
        <begin position="159"/>
        <end position="213"/>
    </location>
</feature>
<dbReference type="EMBL" id="AYTS01000115">
    <property type="protein sequence ID" value="OOP55794.1"/>
    <property type="molecule type" value="Genomic_DNA"/>
</dbReference>
<feature type="transmembrane region" description="Helical" evidence="2">
    <location>
        <begin position="81"/>
        <end position="104"/>
    </location>
</feature>
<comment type="caution">
    <text evidence="4">The sequence shown here is derived from an EMBL/GenBank/DDBJ whole genome shotgun (WGS) entry which is preliminary data.</text>
</comment>
<feature type="transmembrane region" description="Helical" evidence="2">
    <location>
        <begin position="32"/>
        <end position="51"/>
    </location>
</feature>
<reference evidence="4 5" key="1">
    <citation type="journal article" date="2017" name="Water Res.">
        <title>Discovery and metagenomic analysis of an anammox bacterial enrichment related to Candidatus "Brocadia caroliniensis" in a full-scale glycerol-fed nitritation-denitritation separate centrate treatment process.</title>
        <authorList>
            <person name="Park H."/>
            <person name="Brotto A.C."/>
            <person name="van Loosdrecht M.C."/>
            <person name="Chandran K."/>
        </authorList>
    </citation>
    <scope>NUCLEOTIDE SEQUENCE [LARGE SCALE GENOMIC DNA]</scope>
    <source>
        <strain evidence="4">26THWARD</strain>
    </source>
</reference>
<dbReference type="Proteomes" id="UP000189681">
    <property type="component" value="Unassembled WGS sequence"/>
</dbReference>
<protein>
    <recommendedName>
        <fullName evidence="3">Potassium channel domain-containing protein</fullName>
    </recommendedName>
</protein>
<feature type="transmembrane region" description="Helical" evidence="2">
    <location>
        <begin position="189"/>
        <end position="210"/>
    </location>
</feature>
<evidence type="ECO:0000313" key="5">
    <source>
        <dbReference type="Proteomes" id="UP000189681"/>
    </source>
</evidence>
<organism evidence="4 5">
    <name type="scientific">Candidatus Brocadia carolinensis</name>
    <dbReference type="NCBI Taxonomy" id="1004156"/>
    <lineage>
        <taxon>Bacteria</taxon>
        <taxon>Pseudomonadati</taxon>
        <taxon>Planctomycetota</taxon>
        <taxon>Candidatus Brocadiia</taxon>
        <taxon>Candidatus Brocadiales</taxon>
        <taxon>Candidatus Brocadiaceae</taxon>
        <taxon>Candidatus Brocadia</taxon>
    </lineage>
</organism>
<feature type="transmembrane region" description="Helical" evidence="2">
    <location>
        <begin position="58"/>
        <end position="75"/>
    </location>
</feature>
<feature type="compositionally biased region" description="Polar residues" evidence="1">
    <location>
        <begin position="219"/>
        <end position="228"/>
    </location>
</feature>
<evidence type="ECO:0000259" key="3">
    <source>
        <dbReference type="Pfam" id="PF07885"/>
    </source>
</evidence>
<feature type="transmembrane region" description="Helical" evidence="2">
    <location>
        <begin position="116"/>
        <end position="137"/>
    </location>
</feature>
<feature type="transmembrane region" description="Helical" evidence="2">
    <location>
        <begin position="157"/>
        <end position="177"/>
    </location>
</feature>
<proteinExistence type="predicted"/>
<keyword evidence="2" id="KW-0472">Membrane</keyword>
<feature type="region of interest" description="Disordered" evidence="1">
    <location>
        <begin position="219"/>
        <end position="240"/>
    </location>
</feature>
<name>A0A1V4ARP0_9BACT</name>
<dbReference type="AlphaFoldDB" id="A0A1V4ARP0"/>
<feature type="transmembrane region" description="Helical" evidence="2">
    <location>
        <begin position="7"/>
        <end position="26"/>
    </location>
</feature>